<reference evidence="2" key="1">
    <citation type="submission" date="2021-02" db="EMBL/GenBank/DDBJ databases">
        <authorList>
            <person name="Nowell W R."/>
        </authorList>
    </citation>
    <scope>NUCLEOTIDE SEQUENCE</scope>
</reference>
<dbReference type="Proteomes" id="UP000676336">
    <property type="component" value="Unassembled WGS sequence"/>
</dbReference>
<dbReference type="EMBL" id="CAJOBH010003779">
    <property type="protein sequence ID" value="CAF3965654.1"/>
    <property type="molecule type" value="Genomic_DNA"/>
</dbReference>
<sequence>MNEHSRSILHRIELRRRNERDKFGFAIQYEQPCSICVYSGSLAQASGLRSGQILAKVNGYNVLDARHDDVKRLVYAKHTNLLVLE</sequence>
<dbReference type="EMBL" id="CAJOBI010018800">
    <property type="protein sequence ID" value="CAF4202511.1"/>
    <property type="molecule type" value="Genomic_DNA"/>
</dbReference>
<dbReference type="InterPro" id="IPR001478">
    <property type="entry name" value="PDZ"/>
</dbReference>
<accession>A0A8S2MN31</accession>
<protein>
    <recommendedName>
        <fullName evidence="1">PDZ domain-containing protein</fullName>
    </recommendedName>
</protein>
<dbReference type="Pfam" id="PF00595">
    <property type="entry name" value="PDZ"/>
    <property type="match status" value="1"/>
</dbReference>
<evidence type="ECO:0000313" key="2">
    <source>
        <dbReference type="EMBL" id="CAF3965654.1"/>
    </source>
</evidence>
<name>A0A8S2MN31_9BILA</name>
<dbReference type="Gene3D" id="2.30.42.10">
    <property type="match status" value="1"/>
</dbReference>
<feature type="non-terminal residue" evidence="2">
    <location>
        <position position="85"/>
    </location>
</feature>
<dbReference type="AlphaFoldDB" id="A0A8S2MN31"/>
<gene>
    <name evidence="2" type="ORF">BYL167_LOCUS11793</name>
    <name evidence="3" type="ORF">SMN809_LOCUS21952</name>
</gene>
<dbReference type="PROSITE" id="PS50106">
    <property type="entry name" value="PDZ"/>
    <property type="match status" value="1"/>
</dbReference>
<comment type="caution">
    <text evidence="2">The sequence shown here is derived from an EMBL/GenBank/DDBJ whole genome shotgun (WGS) entry which is preliminary data.</text>
</comment>
<evidence type="ECO:0000313" key="4">
    <source>
        <dbReference type="Proteomes" id="UP000681967"/>
    </source>
</evidence>
<evidence type="ECO:0000313" key="3">
    <source>
        <dbReference type="EMBL" id="CAF4202511.1"/>
    </source>
</evidence>
<organism evidence="2 4">
    <name type="scientific">Rotaria magnacalcarata</name>
    <dbReference type="NCBI Taxonomy" id="392030"/>
    <lineage>
        <taxon>Eukaryota</taxon>
        <taxon>Metazoa</taxon>
        <taxon>Spiralia</taxon>
        <taxon>Gnathifera</taxon>
        <taxon>Rotifera</taxon>
        <taxon>Eurotatoria</taxon>
        <taxon>Bdelloidea</taxon>
        <taxon>Philodinida</taxon>
        <taxon>Philodinidae</taxon>
        <taxon>Rotaria</taxon>
    </lineage>
</organism>
<evidence type="ECO:0000259" key="1">
    <source>
        <dbReference type="PROSITE" id="PS50106"/>
    </source>
</evidence>
<proteinExistence type="predicted"/>
<dbReference type="InterPro" id="IPR036034">
    <property type="entry name" value="PDZ_sf"/>
</dbReference>
<dbReference type="SUPFAM" id="SSF50156">
    <property type="entry name" value="PDZ domain-like"/>
    <property type="match status" value="1"/>
</dbReference>
<dbReference type="Proteomes" id="UP000681967">
    <property type="component" value="Unassembled WGS sequence"/>
</dbReference>
<feature type="domain" description="PDZ" evidence="1">
    <location>
        <begin position="11"/>
        <end position="74"/>
    </location>
</feature>